<dbReference type="Pfam" id="PF02502">
    <property type="entry name" value="LacAB_rpiB"/>
    <property type="match status" value="1"/>
</dbReference>
<evidence type="ECO:0000313" key="3">
    <source>
        <dbReference type="Proteomes" id="UP000617951"/>
    </source>
</evidence>
<dbReference type="AlphaFoldDB" id="A0A926DKR5"/>
<dbReference type="Proteomes" id="UP000617951">
    <property type="component" value="Unassembled WGS sequence"/>
</dbReference>
<dbReference type="NCBIfam" id="TIGR00689">
    <property type="entry name" value="rpiB_lacA_lacB"/>
    <property type="match status" value="1"/>
</dbReference>
<keyword evidence="2" id="KW-0413">Isomerase</keyword>
<dbReference type="Gene3D" id="3.40.1400.10">
    <property type="entry name" value="Sugar-phosphate isomerase, RpiB/LacA/LacB"/>
    <property type="match status" value="1"/>
</dbReference>
<sequence length="157" mass="17082">MKFVVGSDKMGLKIKDACVAMLKEQGHEIEDVGTLSEDKPMPHTLVGAAVARKIQSKEADLGLLFCGTGMGVSLTANKFKGVYAGVVESVYAARMCRQINNCNVLAMGGYIIGETMAKEMVEAFVNTDFHPGFAPARVELLEGQFKIMQDIENENFK</sequence>
<name>A0A926DKR5_9FIRM</name>
<dbReference type="PANTHER" id="PTHR30345:SF0">
    <property type="entry name" value="DNA DAMAGE-REPAIR_TOLERATION PROTEIN DRT102"/>
    <property type="match status" value="1"/>
</dbReference>
<comment type="caution">
    <text evidence="2">The sequence shown here is derived from an EMBL/GenBank/DDBJ whole genome shotgun (WGS) entry which is preliminary data.</text>
</comment>
<reference evidence="2" key="1">
    <citation type="submission" date="2020-08" db="EMBL/GenBank/DDBJ databases">
        <title>Genome public.</title>
        <authorList>
            <person name="Liu C."/>
            <person name="Sun Q."/>
        </authorList>
    </citation>
    <scope>NUCLEOTIDE SEQUENCE</scope>
    <source>
        <strain evidence="2">NSJ-63</strain>
    </source>
</reference>
<evidence type="ECO:0000313" key="2">
    <source>
        <dbReference type="EMBL" id="MBC8539039.1"/>
    </source>
</evidence>
<dbReference type="GO" id="GO:0005975">
    <property type="term" value="P:carbohydrate metabolic process"/>
    <property type="evidence" value="ECO:0007669"/>
    <property type="project" value="InterPro"/>
</dbReference>
<protein>
    <submittedName>
        <fullName evidence="2">RpiB/LacA/LacB family sugar-phosphate isomerase</fullName>
    </submittedName>
</protein>
<gene>
    <name evidence="2" type="ORF">H8693_08835</name>
</gene>
<dbReference type="InterPro" id="IPR036569">
    <property type="entry name" value="RpiB_LacA_LacB_sf"/>
</dbReference>
<dbReference type="PIRSF" id="PIRSF005384">
    <property type="entry name" value="RpiB_LacA_B"/>
    <property type="match status" value="1"/>
</dbReference>
<dbReference type="InterPro" id="IPR003500">
    <property type="entry name" value="RpiB_LacA_LacB"/>
</dbReference>
<dbReference type="GO" id="GO:0016861">
    <property type="term" value="F:intramolecular oxidoreductase activity, interconverting aldoses and ketoses"/>
    <property type="evidence" value="ECO:0007669"/>
    <property type="project" value="UniProtKB-ARBA"/>
</dbReference>
<evidence type="ECO:0000256" key="1">
    <source>
        <dbReference type="ARBA" id="ARBA00008754"/>
    </source>
</evidence>
<dbReference type="EMBL" id="JACRSS010000004">
    <property type="protein sequence ID" value="MBC8539039.1"/>
    <property type="molecule type" value="Genomic_DNA"/>
</dbReference>
<keyword evidence="3" id="KW-1185">Reference proteome</keyword>
<dbReference type="PANTHER" id="PTHR30345">
    <property type="entry name" value="RIBOSE-5-PHOSPHATE ISOMERASE B"/>
    <property type="match status" value="1"/>
</dbReference>
<proteinExistence type="inferred from homology"/>
<dbReference type="SUPFAM" id="SSF89623">
    <property type="entry name" value="Ribose/Galactose isomerase RpiB/AlsB"/>
    <property type="match status" value="1"/>
</dbReference>
<accession>A0A926DKR5</accession>
<dbReference type="RefSeq" id="WP_249280667.1">
    <property type="nucleotide sequence ID" value="NZ_JACRSS010000004.1"/>
</dbReference>
<organism evidence="2 3">
    <name type="scientific">Guopingia tenuis</name>
    <dbReference type="NCBI Taxonomy" id="2763656"/>
    <lineage>
        <taxon>Bacteria</taxon>
        <taxon>Bacillati</taxon>
        <taxon>Bacillota</taxon>
        <taxon>Clostridia</taxon>
        <taxon>Christensenellales</taxon>
        <taxon>Christensenellaceae</taxon>
        <taxon>Guopingia</taxon>
    </lineage>
</organism>
<comment type="similarity">
    <text evidence="1">Belongs to the LacAB/RpiB family.</text>
</comment>